<feature type="signal peptide" evidence="1">
    <location>
        <begin position="1"/>
        <end position="17"/>
    </location>
</feature>
<dbReference type="AlphaFoldDB" id="A0A9P7N3N2"/>
<evidence type="ECO:0000313" key="3">
    <source>
        <dbReference type="Proteomes" id="UP000748025"/>
    </source>
</evidence>
<feature type="chain" id="PRO_5040424335" evidence="1">
    <location>
        <begin position="18"/>
        <end position="125"/>
    </location>
</feature>
<proteinExistence type="predicted"/>
<sequence>MNLLLLTISLASLRISALPDPEVGVVVDGEFTYKGGDLPRGDAKSHVTSTAAVIAGCASSGVARARLIDAYAPAATGATRAMAIRTSARKDPGPANVLAGGGRRVDACGASSGSRSCTGGMFYGQ</sequence>
<dbReference type="Proteomes" id="UP000748025">
    <property type="component" value="Unassembled WGS sequence"/>
</dbReference>
<keyword evidence="3" id="KW-1185">Reference proteome</keyword>
<dbReference type="OrthoDB" id="5232040at2759"/>
<gene>
    <name evidence="2" type="ORF">E4U43_006583</name>
</gene>
<comment type="caution">
    <text evidence="2">The sequence shown here is derived from an EMBL/GenBank/DDBJ whole genome shotgun (WGS) entry which is preliminary data.</text>
</comment>
<protein>
    <submittedName>
        <fullName evidence="2">Uncharacterized protein</fullName>
    </submittedName>
</protein>
<name>A0A9P7N3N2_9HYPO</name>
<keyword evidence="1" id="KW-0732">Signal</keyword>
<dbReference type="EMBL" id="SRPW01004577">
    <property type="protein sequence ID" value="KAG5981572.1"/>
    <property type="molecule type" value="Genomic_DNA"/>
</dbReference>
<evidence type="ECO:0000313" key="2">
    <source>
        <dbReference type="EMBL" id="KAG5981572.1"/>
    </source>
</evidence>
<evidence type="ECO:0000256" key="1">
    <source>
        <dbReference type="SAM" id="SignalP"/>
    </source>
</evidence>
<reference evidence="2" key="1">
    <citation type="journal article" date="2020" name="bioRxiv">
        <title>Whole genome comparisons of ergot fungi reveals the divergence and evolution of species within the genus Claviceps are the result of varying mechanisms driving genome evolution and host range expansion.</title>
        <authorList>
            <person name="Wyka S.A."/>
            <person name="Mondo S.J."/>
            <person name="Liu M."/>
            <person name="Dettman J."/>
            <person name="Nalam V."/>
            <person name="Broders K.D."/>
        </authorList>
    </citation>
    <scope>NUCLEOTIDE SEQUENCE</scope>
    <source>
        <strain evidence="2">CCC 602</strain>
    </source>
</reference>
<accession>A0A9P7N3N2</accession>
<organism evidence="2 3">
    <name type="scientific">Claviceps pusilla</name>
    <dbReference type="NCBI Taxonomy" id="123648"/>
    <lineage>
        <taxon>Eukaryota</taxon>
        <taxon>Fungi</taxon>
        <taxon>Dikarya</taxon>
        <taxon>Ascomycota</taxon>
        <taxon>Pezizomycotina</taxon>
        <taxon>Sordariomycetes</taxon>
        <taxon>Hypocreomycetidae</taxon>
        <taxon>Hypocreales</taxon>
        <taxon>Clavicipitaceae</taxon>
        <taxon>Claviceps</taxon>
    </lineage>
</organism>